<proteinExistence type="predicted"/>
<dbReference type="EMBL" id="JANPWB010000012">
    <property type="protein sequence ID" value="KAJ1117899.1"/>
    <property type="molecule type" value="Genomic_DNA"/>
</dbReference>
<evidence type="ECO:0000256" key="1">
    <source>
        <dbReference type="SAM" id="MobiDB-lite"/>
    </source>
</evidence>
<feature type="compositionally biased region" description="Basic and acidic residues" evidence="1">
    <location>
        <begin position="34"/>
        <end position="48"/>
    </location>
</feature>
<dbReference type="Proteomes" id="UP001066276">
    <property type="component" value="Chromosome 8"/>
</dbReference>
<feature type="region of interest" description="Disordered" evidence="1">
    <location>
        <begin position="34"/>
        <end position="90"/>
    </location>
</feature>
<comment type="caution">
    <text evidence="2">The sequence shown here is derived from an EMBL/GenBank/DDBJ whole genome shotgun (WGS) entry which is preliminary data.</text>
</comment>
<protein>
    <submittedName>
        <fullName evidence="2">Uncharacterized protein</fullName>
    </submittedName>
</protein>
<keyword evidence="3" id="KW-1185">Reference proteome</keyword>
<reference evidence="2" key="1">
    <citation type="journal article" date="2022" name="bioRxiv">
        <title>Sequencing and chromosome-scale assembly of the giantPleurodeles waltlgenome.</title>
        <authorList>
            <person name="Brown T."/>
            <person name="Elewa A."/>
            <person name="Iarovenko S."/>
            <person name="Subramanian E."/>
            <person name="Araus A.J."/>
            <person name="Petzold A."/>
            <person name="Susuki M."/>
            <person name="Suzuki K.-i.T."/>
            <person name="Hayashi T."/>
            <person name="Toyoda A."/>
            <person name="Oliveira C."/>
            <person name="Osipova E."/>
            <person name="Leigh N.D."/>
            <person name="Simon A."/>
            <person name="Yun M.H."/>
        </authorList>
    </citation>
    <scope>NUCLEOTIDE SEQUENCE</scope>
    <source>
        <strain evidence="2">20211129_DDA</strain>
        <tissue evidence="2">Liver</tissue>
    </source>
</reference>
<evidence type="ECO:0000313" key="3">
    <source>
        <dbReference type="Proteomes" id="UP001066276"/>
    </source>
</evidence>
<organism evidence="2 3">
    <name type="scientific">Pleurodeles waltl</name>
    <name type="common">Iberian ribbed newt</name>
    <dbReference type="NCBI Taxonomy" id="8319"/>
    <lineage>
        <taxon>Eukaryota</taxon>
        <taxon>Metazoa</taxon>
        <taxon>Chordata</taxon>
        <taxon>Craniata</taxon>
        <taxon>Vertebrata</taxon>
        <taxon>Euteleostomi</taxon>
        <taxon>Amphibia</taxon>
        <taxon>Batrachia</taxon>
        <taxon>Caudata</taxon>
        <taxon>Salamandroidea</taxon>
        <taxon>Salamandridae</taxon>
        <taxon>Pleurodelinae</taxon>
        <taxon>Pleurodeles</taxon>
    </lineage>
</organism>
<dbReference type="AlphaFoldDB" id="A0AAV7NQU4"/>
<gene>
    <name evidence="2" type="ORF">NDU88_006095</name>
</gene>
<sequence>MDVFGRAWSGHGARWPPDFCAPRDGWAGPWTRALEGHEAPPRGRKVDLKVPSGQSRLPGESRNRSSGEIGAEAWRPKRGFGAAAFGSAET</sequence>
<evidence type="ECO:0000313" key="2">
    <source>
        <dbReference type="EMBL" id="KAJ1117899.1"/>
    </source>
</evidence>
<name>A0AAV7NQU4_PLEWA</name>
<accession>A0AAV7NQU4</accession>